<keyword evidence="1" id="KW-0472">Membrane</keyword>
<evidence type="ECO:0000256" key="1">
    <source>
        <dbReference type="SAM" id="Phobius"/>
    </source>
</evidence>
<organism evidence="2 3">
    <name type="scientific">Stagnihabitans tardus</name>
    <dbReference type="NCBI Taxonomy" id="2699202"/>
    <lineage>
        <taxon>Bacteria</taxon>
        <taxon>Pseudomonadati</taxon>
        <taxon>Pseudomonadota</taxon>
        <taxon>Alphaproteobacteria</taxon>
        <taxon>Rhodobacterales</taxon>
        <taxon>Paracoccaceae</taxon>
        <taxon>Stagnihabitans</taxon>
    </lineage>
</organism>
<feature type="transmembrane region" description="Helical" evidence="1">
    <location>
        <begin position="75"/>
        <end position="100"/>
    </location>
</feature>
<comment type="caution">
    <text evidence="2">The sequence shown here is derived from an EMBL/GenBank/DDBJ whole genome shotgun (WGS) entry which is preliminary data.</text>
</comment>
<reference evidence="2" key="1">
    <citation type="submission" date="2020-01" db="EMBL/GenBank/DDBJ databases">
        <authorList>
            <person name="Chen W.-M."/>
        </authorList>
    </citation>
    <scope>NUCLEOTIDE SEQUENCE</scope>
    <source>
        <strain evidence="2">CYK-10</strain>
    </source>
</reference>
<feature type="transmembrane region" description="Helical" evidence="1">
    <location>
        <begin position="120"/>
        <end position="144"/>
    </location>
</feature>
<sequence length="149" mass="16687">MLIAHLPSGYLLARGAGWRMAACLAGAVFPDLDMIRFWLEGGRIHHHAYFTHLPAFWAGVSLVALVVLRGARLGWALAFLAGVWLHLCLDTVAGDVMWLWPWSDRMIHLAEVPATYDSWVISFVLHWTFLLELGITAAAAGLFLRHRKT</sequence>
<evidence type="ECO:0000313" key="3">
    <source>
        <dbReference type="Proteomes" id="UP001193501"/>
    </source>
</evidence>
<dbReference type="EMBL" id="JAABNR010000001">
    <property type="protein sequence ID" value="NBZ86102.1"/>
    <property type="molecule type" value="Genomic_DNA"/>
</dbReference>
<protein>
    <submittedName>
        <fullName evidence="2">Metal-dependent hydrolase</fullName>
    </submittedName>
</protein>
<dbReference type="InterPro" id="IPR007404">
    <property type="entry name" value="YdjM-like"/>
</dbReference>
<dbReference type="GO" id="GO:0016787">
    <property type="term" value="F:hydrolase activity"/>
    <property type="evidence" value="ECO:0007669"/>
    <property type="project" value="UniProtKB-KW"/>
</dbReference>
<accession>A0AAE4Y6N8</accession>
<keyword evidence="3" id="KW-1185">Reference proteome</keyword>
<dbReference type="AlphaFoldDB" id="A0AAE4Y6N8"/>
<name>A0AAE4Y6N8_9RHOB</name>
<keyword evidence="1" id="KW-1133">Transmembrane helix</keyword>
<feature type="transmembrane region" description="Helical" evidence="1">
    <location>
        <begin position="49"/>
        <end position="68"/>
    </location>
</feature>
<dbReference type="Pfam" id="PF04307">
    <property type="entry name" value="YdjM"/>
    <property type="match status" value="1"/>
</dbReference>
<dbReference type="RefSeq" id="WP_168772902.1">
    <property type="nucleotide sequence ID" value="NZ_JAABNR010000001.1"/>
</dbReference>
<dbReference type="Proteomes" id="UP001193501">
    <property type="component" value="Unassembled WGS sequence"/>
</dbReference>
<evidence type="ECO:0000313" key="2">
    <source>
        <dbReference type="EMBL" id="NBZ86102.1"/>
    </source>
</evidence>
<proteinExistence type="predicted"/>
<keyword evidence="1" id="KW-0812">Transmembrane</keyword>
<keyword evidence="2" id="KW-0378">Hydrolase</keyword>
<gene>
    <name evidence="2" type="ORF">GV832_00775</name>
</gene>